<dbReference type="GO" id="GO:0051991">
    <property type="term" value="F:UDP-N-acetyl-D-glucosamine:N-acetylmuramoyl-L-alanyl-D-glutamyl-meso-2,6-diaminopimelyl-D-alanyl-D-alanine-diphosphoundecaprenol 4-beta-N-acetylglucosaminlytransferase activity"/>
    <property type="evidence" value="ECO:0007669"/>
    <property type="project" value="RHEA"/>
</dbReference>
<keyword evidence="2 10" id="KW-0132">Cell division</keyword>
<dbReference type="Gene3D" id="3.40.50.2000">
    <property type="entry name" value="Glycogen Phosphorylase B"/>
    <property type="match status" value="2"/>
</dbReference>
<keyword evidence="9 10" id="KW-0961">Cell wall biogenesis/degradation</keyword>
<keyword evidence="7 10" id="KW-0472">Membrane</keyword>
<dbReference type="Proteomes" id="UP000199345">
    <property type="component" value="Unassembled WGS sequence"/>
</dbReference>
<dbReference type="EC" id="2.4.1.227" evidence="10"/>
<dbReference type="InterPro" id="IPR004276">
    <property type="entry name" value="GlycoTrans_28_N"/>
</dbReference>
<feature type="binding site" evidence="10">
    <location>
        <position position="247"/>
    </location>
    <ligand>
        <name>UDP-N-acetyl-alpha-D-glucosamine</name>
        <dbReference type="ChEBI" id="CHEBI:57705"/>
    </ligand>
</feature>
<keyword evidence="1 10" id="KW-1003">Cell membrane</keyword>
<feature type="domain" description="Glycosyl transferase family 28 C-terminal" evidence="12">
    <location>
        <begin position="187"/>
        <end position="348"/>
    </location>
</feature>
<evidence type="ECO:0000256" key="2">
    <source>
        <dbReference type="ARBA" id="ARBA00022618"/>
    </source>
</evidence>
<protein>
    <recommendedName>
        <fullName evidence="10">UDP-N-acetylglucosamine--N-acetylmuramyl-(pentapeptide) pyrophosphoryl-undecaprenol N-acetylglucosamine transferase</fullName>
        <ecNumber evidence="10">2.4.1.227</ecNumber>
    </recommendedName>
    <alternativeName>
        <fullName evidence="10">Undecaprenyl-PP-MurNAc-pentapeptide-UDPGlcNAc GlcNAc transferase</fullName>
    </alternativeName>
</protein>
<evidence type="ECO:0000256" key="1">
    <source>
        <dbReference type="ARBA" id="ARBA00022475"/>
    </source>
</evidence>
<feature type="binding site" evidence="10">
    <location>
        <position position="125"/>
    </location>
    <ligand>
        <name>UDP-N-acetyl-alpha-D-glucosamine</name>
        <dbReference type="ChEBI" id="CHEBI:57705"/>
    </ligand>
</feature>
<evidence type="ECO:0000256" key="4">
    <source>
        <dbReference type="ARBA" id="ARBA00022679"/>
    </source>
</evidence>
<dbReference type="InterPro" id="IPR006009">
    <property type="entry name" value="GlcNAc_MurG"/>
</dbReference>
<comment type="similarity">
    <text evidence="10">Belongs to the glycosyltransferase 28 family. MurG subfamily.</text>
</comment>
<organism evidence="13 14">
    <name type="scientific">Nitrosomonas marina</name>
    <dbReference type="NCBI Taxonomy" id="917"/>
    <lineage>
        <taxon>Bacteria</taxon>
        <taxon>Pseudomonadati</taxon>
        <taxon>Pseudomonadota</taxon>
        <taxon>Betaproteobacteria</taxon>
        <taxon>Nitrosomonadales</taxon>
        <taxon>Nitrosomonadaceae</taxon>
        <taxon>Nitrosomonas</taxon>
    </lineage>
</organism>
<keyword evidence="8 10" id="KW-0131">Cell cycle</keyword>
<evidence type="ECO:0000256" key="9">
    <source>
        <dbReference type="ARBA" id="ARBA00023316"/>
    </source>
</evidence>
<dbReference type="AlphaFoldDB" id="A0A1H9ZIE7"/>
<evidence type="ECO:0000259" key="12">
    <source>
        <dbReference type="Pfam" id="PF04101"/>
    </source>
</evidence>
<dbReference type="InterPro" id="IPR007235">
    <property type="entry name" value="Glyco_trans_28_C"/>
</dbReference>
<dbReference type="OrthoDB" id="9808936at2"/>
<keyword evidence="14" id="KW-1185">Reference proteome</keyword>
<comment type="pathway">
    <text evidence="10">Cell wall biogenesis; peptidoglycan biosynthesis.</text>
</comment>
<evidence type="ECO:0000259" key="11">
    <source>
        <dbReference type="Pfam" id="PF03033"/>
    </source>
</evidence>
<dbReference type="Pfam" id="PF04101">
    <property type="entry name" value="Glyco_tran_28_C"/>
    <property type="match status" value="1"/>
</dbReference>
<evidence type="ECO:0000313" key="14">
    <source>
        <dbReference type="Proteomes" id="UP000199345"/>
    </source>
</evidence>
<dbReference type="UniPathway" id="UPA00219"/>
<keyword evidence="3 10" id="KW-0328">Glycosyltransferase</keyword>
<keyword evidence="5 10" id="KW-0133">Cell shape</keyword>
<comment type="catalytic activity">
    <reaction evidence="10">
        <text>di-trans,octa-cis-undecaprenyl diphospho-N-acetyl-alpha-D-muramoyl-L-alanyl-D-glutamyl-meso-2,6-diaminopimeloyl-D-alanyl-D-alanine + UDP-N-acetyl-alpha-D-glucosamine = di-trans,octa-cis-undecaprenyl diphospho-[N-acetyl-alpha-D-glucosaminyl-(1-&gt;4)]-N-acetyl-alpha-D-muramoyl-L-alanyl-D-glutamyl-meso-2,6-diaminopimeloyl-D-alanyl-D-alanine + UDP + H(+)</text>
        <dbReference type="Rhea" id="RHEA:31227"/>
        <dbReference type="ChEBI" id="CHEBI:15378"/>
        <dbReference type="ChEBI" id="CHEBI:57705"/>
        <dbReference type="ChEBI" id="CHEBI:58223"/>
        <dbReference type="ChEBI" id="CHEBI:61387"/>
        <dbReference type="ChEBI" id="CHEBI:61388"/>
        <dbReference type="EC" id="2.4.1.227"/>
    </reaction>
</comment>
<evidence type="ECO:0000313" key="13">
    <source>
        <dbReference type="EMBL" id="SES81377.1"/>
    </source>
</evidence>
<dbReference type="PANTHER" id="PTHR21015">
    <property type="entry name" value="UDP-N-ACETYLGLUCOSAMINE--N-ACETYLMURAMYL-(PENTAPEPTIDE) PYROPHOSPHORYL-UNDECAPRENOL N-ACETYLGLUCOSAMINE TRANSFERASE 1"/>
    <property type="match status" value="1"/>
</dbReference>
<dbReference type="Pfam" id="PF03033">
    <property type="entry name" value="Glyco_transf_28"/>
    <property type="match status" value="1"/>
</dbReference>
<reference evidence="14" key="1">
    <citation type="submission" date="2016-10" db="EMBL/GenBank/DDBJ databases">
        <authorList>
            <person name="Varghese N."/>
            <person name="Submissions S."/>
        </authorList>
    </citation>
    <scope>NUCLEOTIDE SEQUENCE [LARGE SCALE GENOMIC DNA]</scope>
    <source>
        <strain evidence="14">Nm71</strain>
    </source>
</reference>
<name>A0A1H9ZIE7_9PROT</name>
<feature type="binding site" evidence="10">
    <location>
        <begin position="13"/>
        <end position="15"/>
    </location>
    <ligand>
        <name>UDP-N-acetyl-alpha-D-glucosamine</name>
        <dbReference type="ChEBI" id="CHEBI:57705"/>
    </ligand>
</feature>
<dbReference type="GO" id="GO:0008360">
    <property type="term" value="P:regulation of cell shape"/>
    <property type="evidence" value="ECO:0007669"/>
    <property type="project" value="UniProtKB-KW"/>
</dbReference>
<dbReference type="PANTHER" id="PTHR21015:SF22">
    <property type="entry name" value="GLYCOSYLTRANSFERASE"/>
    <property type="match status" value="1"/>
</dbReference>
<evidence type="ECO:0000256" key="8">
    <source>
        <dbReference type="ARBA" id="ARBA00023306"/>
    </source>
</evidence>
<evidence type="ECO:0000256" key="5">
    <source>
        <dbReference type="ARBA" id="ARBA00022960"/>
    </source>
</evidence>
<dbReference type="HAMAP" id="MF_00033">
    <property type="entry name" value="MurG"/>
    <property type="match status" value="1"/>
</dbReference>
<proteinExistence type="inferred from homology"/>
<evidence type="ECO:0000256" key="10">
    <source>
        <dbReference type="HAMAP-Rule" id="MF_00033"/>
    </source>
</evidence>
<feature type="binding site" evidence="10">
    <location>
        <position position="193"/>
    </location>
    <ligand>
        <name>UDP-N-acetyl-alpha-D-glucosamine</name>
        <dbReference type="ChEBI" id="CHEBI:57705"/>
    </ligand>
</feature>
<evidence type="ECO:0000256" key="3">
    <source>
        <dbReference type="ARBA" id="ARBA00022676"/>
    </source>
</evidence>
<feature type="domain" description="Glycosyltransferase family 28 N-terminal" evidence="11">
    <location>
        <begin position="6"/>
        <end position="143"/>
    </location>
</feature>
<dbReference type="GO" id="GO:0050511">
    <property type="term" value="F:undecaprenyldiphospho-muramoylpentapeptide beta-N-acetylglucosaminyltransferase activity"/>
    <property type="evidence" value="ECO:0007669"/>
    <property type="project" value="UniProtKB-UniRule"/>
</dbReference>
<feature type="binding site" evidence="10">
    <location>
        <position position="292"/>
    </location>
    <ligand>
        <name>UDP-N-acetyl-alpha-D-glucosamine</name>
        <dbReference type="ChEBI" id="CHEBI:57705"/>
    </ligand>
</feature>
<comment type="function">
    <text evidence="10">Cell wall formation. Catalyzes the transfer of a GlcNAc subunit on undecaprenyl-pyrophosphoryl-MurNAc-pentapeptide (lipid intermediate I) to form undecaprenyl-pyrophosphoryl-MurNAc-(pentapeptide)GlcNAc (lipid intermediate II).</text>
</comment>
<evidence type="ECO:0000256" key="6">
    <source>
        <dbReference type="ARBA" id="ARBA00022984"/>
    </source>
</evidence>
<dbReference type="GO" id="GO:0009252">
    <property type="term" value="P:peptidoglycan biosynthetic process"/>
    <property type="evidence" value="ECO:0007669"/>
    <property type="project" value="UniProtKB-UniRule"/>
</dbReference>
<dbReference type="GO" id="GO:0071555">
    <property type="term" value="P:cell wall organization"/>
    <property type="evidence" value="ECO:0007669"/>
    <property type="project" value="UniProtKB-KW"/>
</dbReference>
<feature type="binding site" evidence="10">
    <location>
        <position position="165"/>
    </location>
    <ligand>
        <name>UDP-N-acetyl-alpha-D-glucosamine</name>
        <dbReference type="ChEBI" id="CHEBI:57705"/>
    </ligand>
</feature>
<sequence length="364" mass="39167">MMAQTILIMAGGTGGHVFPGLAVADYLKLSGWRIVWLGTKTGMENRLVAQQNYEIEAIDFAGLRGKRAMTWMTLPFRLLRAMMQSMRILRRVRPDVVLGMGGYPAFPGGMMASLLNIPLIIHEQNSVPGLTNKILAKLADKVLLGFPEAIKGNPAKVVVVGNPVREEIAGMEAPEQRFCGRSGVLRLLVVGGSRGAHVLNKVVPQALSMLPENQRPTVVHQAGKGNLEALRANYATHGVKAHLTEFIDDMAAQYAACDLVLCRAGALTVSELAAAGVASILVPYPYAVDDHQTANARFLSKHQAAVLLPQIDLSPENLTNVLKGLARDKLLAMADAARKQSMPDATRQVGQICIQAIQANEVSS</sequence>
<accession>A0A1H9ZIE7</accession>
<dbReference type="GO" id="GO:0005886">
    <property type="term" value="C:plasma membrane"/>
    <property type="evidence" value="ECO:0007669"/>
    <property type="project" value="UniProtKB-SubCell"/>
</dbReference>
<dbReference type="SUPFAM" id="SSF53756">
    <property type="entry name" value="UDP-Glycosyltransferase/glycogen phosphorylase"/>
    <property type="match status" value="1"/>
</dbReference>
<dbReference type="GO" id="GO:0051301">
    <property type="term" value="P:cell division"/>
    <property type="evidence" value="ECO:0007669"/>
    <property type="project" value="UniProtKB-KW"/>
</dbReference>
<comment type="subcellular location">
    <subcellularLocation>
        <location evidence="10">Cell membrane</location>
        <topology evidence="10">Peripheral membrane protein</topology>
        <orientation evidence="10">Cytoplasmic side</orientation>
    </subcellularLocation>
</comment>
<keyword evidence="4 10" id="KW-0808">Transferase</keyword>
<dbReference type="NCBIfam" id="TIGR01133">
    <property type="entry name" value="murG"/>
    <property type="match status" value="1"/>
</dbReference>
<keyword evidence="6 10" id="KW-0573">Peptidoglycan synthesis</keyword>
<evidence type="ECO:0000256" key="7">
    <source>
        <dbReference type="ARBA" id="ARBA00023136"/>
    </source>
</evidence>
<dbReference type="GO" id="GO:0005975">
    <property type="term" value="P:carbohydrate metabolic process"/>
    <property type="evidence" value="ECO:0007669"/>
    <property type="project" value="InterPro"/>
</dbReference>
<dbReference type="EMBL" id="FOIA01000004">
    <property type="protein sequence ID" value="SES81377.1"/>
    <property type="molecule type" value="Genomic_DNA"/>
</dbReference>
<feature type="binding site" evidence="10">
    <location>
        <begin position="266"/>
        <end position="271"/>
    </location>
    <ligand>
        <name>UDP-N-acetyl-alpha-D-glucosamine</name>
        <dbReference type="ChEBI" id="CHEBI:57705"/>
    </ligand>
</feature>
<gene>
    <name evidence="10" type="primary">murG</name>
    <name evidence="13" type="ORF">SAMN05216326_10479</name>
</gene>
<dbReference type="CDD" id="cd03785">
    <property type="entry name" value="GT28_MurG"/>
    <property type="match status" value="1"/>
</dbReference>